<comment type="similarity">
    <text evidence="3">Belongs to the RxLR effector family.</text>
</comment>
<comment type="subcellular location">
    <subcellularLocation>
        <location evidence="1">Host cell</location>
    </subcellularLocation>
    <subcellularLocation>
        <location evidence="2">Secreted</location>
    </subcellularLocation>
</comment>
<evidence type="ECO:0000256" key="2">
    <source>
        <dbReference type="ARBA" id="ARBA00004613"/>
    </source>
</evidence>
<dbReference type="Proteomes" id="UP001632037">
    <property type="component" value="Unassembled WGS sequence"/>
</dbReference>
<organism evidence="9 10">
    <name type="scientific">Phytophthora oleae</name>
    <dbReference type="NCBI Taxonomy" id="2107226"/>
    <lineage>
        <taxon>Eukaryota</taxon>
        <taxon>Sar</taxon>
        <taxon>Stramenopiles</taxon>
        <taxon>Oomycota</taxon>
        <taxon>Peronosporomycetes</taxon>
        <taxon>Peronosporales</taxon>
        <taxon>Peronosporaceae</taxon>
        <taxon>Phytophthora</taxon>
    </lineage>
</organism>
<evidence type="ECO:0000256" key="7">
    <source>
        <dbReference type="SAM" id="SignalP"/>
    </source>
</evidence>
<reference evidence="9 10" key="1">
    <citation type="submission" date="2024-09" db="EMBL/GenBank/DDBJ databases">
        <title>Genome sequencing and assembly of Phytophthora oleae, isolate VK10A, causative agent of rot of olive drupes.</title>
        <authorList>
            <person name="Conti Taguali S."/>
            <person name="Riolo M."/>
            <person name="La Spada F."/>
            <person name="Cacciola S.O."/>
            <person name="Dionisio G."/>
        </authorList>
    </citation>
    <scope>NUCLEOTIDE SEQUENCE [LARGE SCALE GENOMIC DNA]</scope>
    <source>
        <strain evidence="9 10">VK10A</strain>
    </source>
</reference>
<protein>
    <recommendedName>
        <fullName evidence="8">RxLR effector PexRD54 WY domain-containing protein</fullName>
    </recommendedName>
</protein>
<feature type="signal peptide" evidence="7">
    <location>
        <begin position="1"/>
        <end position="23"/>
    </location>
</feature>
<dbReference type="GO" id="GO:0005576">
    <property type="term" value="C:extracellular region"/>
    <property type="evidence" value="ECO:0007669"/>
    <property type="project" value="UniProtKB-SubCell"/>
</dbReference>
<dbReference type="Pfam" id="PF22748">
    <property type="entry name" value="PexRD54_WY"/>
    <property type="match status" value="3"/>
</dbReference>
<dbReference type="EMBL" id="JBIMZQ010000026">
    <property type="protein sequence ID" value="KAL3663841.1"/>
    <property type="molecule type" value="Genomic_DNA"/>
</dbReference>
<proteinExistence type="inferred from homology"/>
<evidence type="ECO:0000256" key="5">
    <source>
        <dbReference type="ARBA" id="ARBA00022729"/>
    </source>
</evidence>
<keyword evidence="6" id="KW-0843">Virulence</keyword>
<feature type="domain" description="RxLR effector PexRD54 WY" evidence="8">
    <location>
        <begin position="337"/>
        <end position="378"/>
    </location>
</feature>
<evidence type="ECO:0000313" key="9">
    <source>
        <dbReference type="EMBL" id="KAL3663841.1"/>
    </source>
</evidence>
<name>A0ABD3FC13_9STRA</name>
<keyword evidence="5 7" id="KW-0732">Signal</keyword>
<dbReference type="InterPro" id="IPR054463">
    <property type="entry name" value="PexRD54_WY"/>
</dbReference>
<dbReference type="GO" id="GO:0043657">
    <property type="term" value="C:host cell"/>
    <property type="evidence" value="ECO:0007669"/>
    <property type="project" value="UniProtKB-SubCell"/>
</dbReference>
<evidence type="ECO:0000256" key="6">
    <source>
        <dbReference type="ARBA" id="ARBA00023026"/>
    </source>
</evidence>
<accession>A0ABD3FC13</accession>
<comment type="caution">
    <text evidence="9">The sequence shown here is derived from an EMBL/GenBank/DDBJ whole genome shotgun (WGS) entry which is preliminary data.</text>
</comment>
<sequence length="474" mass="53795">MRTYRAALVAAALLAIVSDAVEAQTKLLSQTPLPEVSVYRFLKTHQATDDANSSKQDEARGISKSSIHFEALKVSTDDVFKLLQLDDAAKNLLANPLLSAWLSYMKRFNKQNPSKKTSLTTTLIAHYGDDGLAKIIEASKHVASTKVMAKHLQSEQIQRWLAQKLSPDDVFVLLKLDKAGDQLFSQSQVFTWVKYLDDFNEEFNKPFTVFSVLKPKYDEETLVQMLIAAKKVSRTEKIAVAAQAEQTRLWLSEKKAPSDVFDLLKLKEEQNALFTSPLFLGWLKYSDEFNLLDPEAKAVLPFSTLKKHYEVEALAKMILAASKDPSTSNLAKRLHSEQLREWYSSLKPPEFLFKALKLDKTGSKLLERPLFTVWKEYVELIKLMDPTIKSNLLTPLVKIYGEKKLVKILVAAENVPKTKKIATELQNLQINRWLDEKKTPKLIYILLRVEGTPATDPSRVFYEKYIEAASLKLG</sequence>
<evidence type="ECO:0000256" key="3">
    <source>
        <dbReference type="ARBA" id="ARBA00010400"/>
    </source>
</evidence>
<dbReference type="AlphaFoldDB" id="A0ABD3FC13"/>
<dbReference type="InterPro" id="IPR031825">
    <property type="entry name" value="RXLR"/>
</dbReference>
<feature type="chain" id="PRO_5044790342" description="RxLR effector PexRD54 WY domain-containing protein" evidence="7">
    <location>
        <begin position="24"/>
        <end position="474"/>
    </location>
</feature>
<dbReference type="Pfam" id="PF16810">
    <property type="entry name" value="RXLR"/>
    <property type="match status" value="1"/>
</dbReference>
<evidence type="ECO:0000256" key="4">
    <source>
        <dbReference type="ARBA" id="ARBA00022525"/>
    </source>
</evidence>
<gene>
    <name evidence="9" type="ORF">V7S43_011254</name>
</gene>
<keyword evidence="4" id="KW-0964">Secreted</keyword>
<feature type="domain" description="RxLR effector PexRD54 WY" evidence="8">
    <location>
        <begin position="155"/>
        <end position="195"/>
    </location>
</feature>
<evidence type="ECO:0000259" key="8">
    <source>
        <dbReference type="Pfam" id="PF22748"/>
    </source>
</evidence>
<feature type="domain" description="RxLR effector PexRD54 WY" evidence="8">
    <location>
        <begin position="245"/>
        <end position="285"/>
    </location>
</feature>
<keyword evidence="10" id="KW-1185">Reference proteome</keyword>
<evidence type="ECO:0000256" key="1">
    <source>
        <dbReference type="ARBA" id="ARBA00004340"/>
    </source>
</evidence>
<evidence type="ECO:0000313" key="10">
    <source>
        <dbReference type="Proteomes" id="UP001632037"/>
    </source>
</evidence>